<feature type="domain" description="Sugar 3,4-ketoisomerase QdtA cupin" evidence="1">
    <location>
        <begin position="6"/>
        <end position="57"/>
    </location>
</feature>
<name>A0ABT3KKB2_9GAMM</name>
<proteinExistence type="predicted"/>
<dbReference type="Pfam" id="PF05523">
    <property type="entry name" value="FdtA"/>
    <property type="match status" value="1"/>
</dbReference>
<dbReference type="RefSeq" id="WP_265220341.1">
    <property type="nucleotide sequence ID" value="NZ_JAPEUL010000011.1"/>
</dbReference>
<evidence type="ECO:0000313" key="2">
    <source>
        <dbReference type="EMBL" id="MCW4631002.1"/>
    </source>
</evidence>
<dbReference type="SUPFAM" id="SSF51182">
    <property type="entry name" value="RmlC-like cupins"/>
    <property type="match status" value="1"/>
</dbReference>
<keyword evidence="3" id="KW-1185">Reference proteome</keyword>
<dbReference type="InterPro" id="IPR014710">
    <property type="entry name" value="RmlC-like_jellyroll"/>
</dbReference>
<evidence type="ECO:0000259" key="1">
    <source>
        <dbReference type="Pfam" id="PF05523"/>
    </source>
</evidence>
<dbReference type="EMBL" id="JAPEUL010000011">
    <property type="protein sequence ID" value="MCW4631002.1"/>
    <property type="molecule type" value="Genomic_DNA"/>
</dbReference>
<comment type="caution">
    <text evidence="2">The sequence shown here is derived from an EMBL/GenBank/DDBJ whole genome shotgun (WGS) entry which is preliminary data.</text>
</comment>
<dbReference type="Proteomes" id="UP001431181">
    <property type="component" value="Unassembled WGS sequence"/>
</dbReference>
<protein>
    <submittedName>
        <fullName evidence="2">WxcM-like domain-containing protein</fullName>
    </submittedName>
</protein>
<dbReference type="InterPro" id="IPR011051">
    <property type="entry name" value="RmlC_Cupin_sf"/>
</dbReference>
<reference evidence="2" key="1">
    <citation type="submission" date="2022-11" db="EMBL/GenBank/DDBJ databases">
        <title>Marinomonas sp. nov., isolated from marine algae.</title>
        <authorList>
            <person name="Choi D.G."/>
            <person name="Kim J.M."/>
            <person name="Lee J.K."/>
            <person name="Baek J.H."/>
            <person name="Jeon C.O."/>
        </authorList>
    </citation>
    <scope>NUCLEOTIDE SEQUENCE</scope>
    <source>
        <strain evidence="2">KJ51-3</strain>
    </source>
</reference>
<dbReference type="InterPro" id="IPR008894">
    <property type="entry name" value="QdtA_cupin_dom"/>
</dbReference>
<gene>
    <name evidence="2" type="ORF">ONZ52_19580</name>
</gene>
<accession>A0ABT3KKB2</accession>
<dbReference type="Gene3D" id="2.60.120.10">
    <property type="entry name" value="Jelly Rolls"/>
    <property type="match status" value="1"/>
</dbReference>
<sequence>MSLSEHNVLGDHRGKWVAIESNKNAPFEAKGVFYIYGTQPDVPRGNHSYYKTKQYFFLYLFSFLTRIAKVQKYANG</sequence>
<organism evidence="2 3">
    <name type="scientific">Marinomonas rhodophyticola</name>
    <dbReference type="NCBI Taxonomy" id="2992803"/>
    <lineage>
        <taxon>Bacteria</taxon>
        <taxon>Pseudomonadati</taxon>
        <taxon>Pseudomonadota</taxon>
        <taxon>Gammaproteobacteria</taxon>
        <taxon>Oceanospirillales</taxon>
        <taxon>Oceanospirillaceae</taxon>
        <taxon>Marinomonas</taxon>
    </lineage>
</organism>
<evidence type="ECO:0000313" key="3">
    <source>
        <dbReference type="Proteomes" id="UP001431181"/>
    </source>
</evidence>